<evidence type="ECO:0000313" key="2">
    <source>
        <dbReference type="Proteomes" id="UP000076837"/>
    </source>
</evidence>
<evidence type="ECO:0000313" key="1">
    <source>
        <dbReference type="EMBL" id="KZM24461.1"/>
    </source>
</evidence>
<dbReference type="EMBL" id="JYNV01000156">
    <property type="protein sequence ID" value="KZM24461.1"/>
    <property type="molecule type" value="Genomic_DNA"/>
</dbReference>
<accession>A0A163FNN2</accession>
<protein>
    <submittedName>
        <fullName evidence="1">Uncharacterized protein</fullName>
    </submittedName>
</protein>
<dbReference type="Proteomes" id="UP000076837">
    <property type="component" value="Unassembled WGS sequence"/>
</dbReference>
<reference evidence="1 2" key="1">
    <citation type="journal article" date="2016" name="Sci. Rep.">
        <title>Draft genome sequencing and secretome analysis of fungal phytopathogen Ascochyta rabiei provides insight into the necrotrophic effector repertoire.</title>
        <authorList>
            <person name="Verma S."/>
            <person name="Gazara R.K."/>
            <person name="Nizam S."/>
            <person name="Parween S."/>
            <person name="Chattopadhyay D."/>
            <person name="Verma P.K."/>
        </authorList>
    </citation>
    <scope>NUCLEOTIDE SEQUENCE [LARGE SCALE GENOMIC DNA]</scope>
    <source>
        <strain evidence="1 2">ArDII</strain>
    </source>
</reference>
<comment type="caution">
    <text evidence="1">The sequence shown here is derived from an EMBL/GenBank/DDBJ whole genome shotgun (WGS) entry which is preliminary data.</text>
</comment>
<sequence length="341" mass="38937">MSYFGLPLEVLLNVLDQLVGFPDGRQPIFDASNPITKTLRALTLTSRTIYPIASRYLYSHCLYLGDCVGYSCLRRTLGLDLGNHPQSLPYGQAGRNDRLWHDANIHRYITSVFISPMRLECSDSTPVVRLPQILDLCDTIGSRLKRLVLDIQPVHFPHNEDAHLRYYWGGQNVFLQMPNLEELVVSYDVMDYFPLPPPNLKRLTITTQDLHDAAMRFCFSVSTLKTLILLRPIELSAADIDSLFTAYKGLKLDVIFVAVNSNHRTPKDTRNWTDGDTVTIWEADVPTSFYGDDDDLALCDSWIWSHAVQGTLWTRKCRRMASWSEVQRRLAGPVHYIVDDT</sequence>
<gene>
    <name evidence="1" type="ORF">ST47_g4380</name>
</gene>
<organism evidence="1 2">
    <name type="scientific">Didymella rabiei</name>
    <name type="common">Chickpea ascochyta blight fungus</name>
    <name type="synonym">Mycosphaerella rabiei</name>
    <dbReference type="NCBI Taxonomy" id="5454"/>
    <lineage>
        <taxon>Eukaryota</taxon>
        <taxon>Fungi</taxon>
        <taxon>Dikarya</taxon>
        <taxon>Ascomycota</taxon>
        <taxon>Pezizomycotina</taxon>
        <taxon>Dothideomycetes</taxon>
        <taxon>Pleosporomycetidae</taxon>
        <taxon>Pleosporales</taxon>
        <taxon>Pleosporineae</taxon>
        <taxon>Didymellaceae</taxon>
        <taxon>Ascochyta</taxon>
    </lineage>
</organism>
<dbReference type="AlphaFoldDB" id="A0A163FNN2"/>
<proteinExistence type="predicted"/>
<keyword evidence="2" id="KW-1185">Reference proteome</keyword>
<name>A0A163FNN2_DIDRA</name>